<dbReference type="PANTHER" id="PTHR46525">
    <property type="entry name" value="EMB|CAB72159.1"/>
    <property type="match status" value="1"/>
</dbReference>
<sequence>MENKYSLYRQGSSARTSIIGNDEEFQEEDVWGSSVSRDSDSRPVKSSSFKEPFLIPKRLQTAARMIPKSHKHNPNSQEPKIVHHSAPLNIPDWSKIYGTTSKTTSKNDGGFLGSGWESDEDGKEADGEDGNVIPPHEWISRNRTSSFSVCEGVGRTLKGRDLSRVMQANSLLLSDLDSLMRVKKVRMSWKNRGPESTSRNAVSRKLTIFLCIGCFCAGLLFTERTLDKTISNLEMELAAARGSTGFLTWWFPFEREETQCVPLGCYKEHVEGYLELSAKTKTFFITAVTLWDADFYVKVDDDVHVNIATLGGTLARHRSKPRVYIGCMKSGPVLAQKGVRYHEPEYWKFGEQGNKYFRHATGQIYAISKDLATYIAINQHILHKYANEDVSLGSWFIGLDVEHIDDRRLCCGTTDCEWKAQAGNVCVASFDWSCSGICNSADRIRDVHRRCGEGENALWAADF</sequence>
<organism evidence="15">
    <name type="scientific">Sesamum calycinum</name>
    <dbReference type="NCBI Taxonomy" id="2727403"/>
    <lineage>
        <taxon>Eukaryota</taxon>
        <taxon>Viridiplantae</taxon>
        <taxon>Streptophyta</taxon>
        <taxon>Embryophyta</taxon>
        <taxon>Tracheophyta</taxon>
        <taxon>Spermatophyta</taxon>
        <taxon>Magnoliopsida</taxon>
        <taxon>eudicotyledons</taxon>
        <taxon>Gunneridae</taxon>
        <taxon>Pentapetalae</taxon>
        <taxon>asterids</taxon>
        <taxon>lamiids</taxon>
        <taxon>Lamiales</taxon>
        <taxon>Pedaliaceae</taxon>
        <taxon>Sesamum</taxon>
    </lineage>
</organism>
<feature type="region of interest" description="Disordered" evidence="14">
    <location>
        <begin position="107"/>
        <end position="137"/>
    </location>
</feature>
<protein>
    <submittedName>
        <fullName evidence="15">Beta-1,3-galactosyltransferase 4</fullName>
    </submittedName>
</protein>
<feature type="compositionally biased region" description="Acidic residues" evidence="14">
    <location>
        <begin position="21"/>
        <end position="30"/>
    </location>
</feature>
<comment type="cofactor">
    <cofactor evidence="1">
        <name>Mn(2+)</name>
        <dbReference type="ChEBI" id="CHEBI:29035"/>
    </cofactor>
</comment>
<feature type="compositionally biased region" description="Acidic residues" evidence="14">
    <location>
        <begin position="117"/>
        <end position="129"/>
    </location>
</feature>
<reference evidence="15" key="2">
    <citation type="journal article" date="2024" name="Plant">
        <title>Genomic evolution and insights into agronomic trait innovations of Sesamum species.</title>
        <authorList>
            <person name="Miao H."/>
            <person name="Wang L."/>
            <person name="Qu L."/>
            <person name="Liu H."/>
            <person name="Sun Y."/>
            <person name="Le M."/>
            <person name="Wang Q."/>
            <person name="Wei S."/>
            <person name="Zheng Y."/>
            <person name="Lin W."/>
            <person name="Duan Y."/>
            <person name="Cao H."/>
            <person name="Xiong S."/>
            <person name="Wang X."/>
            <person name="Wei L."/>
            <person name="Li C."/>
            <person name="Ma Q."/>
            <person name="Ju M."/>
            <person name="Zhao R."/>
            <person name="Li G."/>
            <person name="Mu C."/>
            <person name="Tian Q."/>
            <person name="Mei H."/>
            <person name="Zhang T."/>
            <person name="Gao T."/>
            <person name="Zhang H."/>
        </authorList>
    </citation>
    <scope>NUCLEOTIDE SEQUENCE</scope>
    <source>
        <strain evidence="15">KEN8</strain>
    </source>
</reference>
<evidence type="ECO:0000256" key="6">
    <source>
        <dbReference type="ARBA" id="ARBA00022679"/>
    </source>
</evidence>
<evidence type="ECO:0000256" key="7">
    <source>
        <dbReference type="ARBA" id="ARBA00022692"/>
    </source>
</evidence>
<evidence type="ECO:0000256" key="2">
    <source>
        <dbReference type="ARBA" id="ARBA00004323"/>
    </source>
</evidence>
<comment type="similarity">
    <text evidence="4">Belongs to the glycosyltransferase 31 family.</text>
</comment>
<evidence type="ECO:0000256" key="12">
    <source>
        <dbReference type="ARBA" id="ARBA00023211"/>
    </source>
</evidence>
<comment type="pathway">
    <text evidence="3">Protein modification; protein glycosylation.</text>
</comment>
<dbReference type="InterPro" id="IPR002659">
    <property type="entry name" value="Glyco_trans_31"/>
</dbReference>
<keyword evidence="6" id="KW-0808">Transferase</keyword>
<evidence type="ECO:0000256" key="10">
    <source>
        <dbReference type="ARBA" id="ARBA00023034"/>
    </source>
</evidence>
<gene>
    <name evidence="15" type="ORF">Scaly_1183100</name>
</gene>
<keyword evidence="7" id="KW-0812">Transmembrane</keyword>
<evidence type="ECO:0000256" key="3">
    <source>
        <dbReference type="ARBA" id="ARBA00004922"/>
    </source>
</evidence>
<keyword evidence="12" id="KW-0464">Manganese</keyword>
<evidence type="ECO:0000313" key="15">
    <source>
        <dbReference type="EMBL" id="KAL0362279.1"/>
    </source>
</evidence>
<dbReference type="InterPro" id="IPR007608">
    <property type="entry name" value="Senescence_reg_S40"/>
</dbReference>
<evidence type="ECO:0000256" key="4">
    <source>
        <dbReference type="ARBA" id="ARBA00008661"/>
    </source>
</evidence>
<feature type="compositionally biased region" description="Polar residues" evidence="14">
    <location>
        <begin position="9"/>
        <end position="19"/>
    </location>
</feature>
<keyword evidence="9" id="KW-1133">Transmembrane helix</keyword>
<evidence type="ECO:0000256" key="1">
    <source>
        <dbReference type="ARBA" id="ARBA00001936"/>
    </source>
</evidence>
<dbReference type="EMBL" id="JACGWM010000007">
    <property type="protein sequence ID" value="KAL0362279.1"/>
    <property type="molecule type" value="Genomic_DNA"/>
</dbReference>
<dbReference type="Pfam" id="PF04520">
    <property type="entry name" value="Senescence_reg"/>
    <property type="match status" value="1"/>
</dbReference>
<evidence type="ECO:0000256" key="13">
    <source>
        <dbReference type="ARBA" id="ARBA00034773"/>
    </source>
</evidence>
<evidence type="ECO:0000256" key="8">
    <source>
        <dbReference type="ARBA" id="ARBA00022968"/>
    </source>
</evidence>
<dbReference type="GO" id="GO:0010150">
    <property type="term" value="P:leaf senescence"/>
    <property type="evidence" value="ECO:0007669"/>
    <property type="project" value="UniProtKB-ARBA"/>
</dbReference>
<keyword evidence="5" id="KW-0328">Glycosyltransferase</keyword>
<evidence type="ECO:0000256" key="9">
    <source>
        <dbReference type="ARBA" id="ARBA00022989"/>
    </source>
</evidence>
<comment type="subcellular location">
    <subcellularLocation>
        <location evidence="2">Golgi apparatus membrane</location>
        <topology evidence="2">Single-pass type II membrane protein</topology>
    </subcellularLocation>
</comment>
<evidence type="ECO:0000256" key="14">
    <source>
        <dbReference type="SAM" id="MobiDB-lite"/>
    </source>
</evidence>
<dbReference type="AlphaFoldDB" id="A0AAW2Q3F8"/>
<keyword evidence="8" id="KW-0735">Signal-anchor</keyword>
<reference evidence="15" key="1">
    <citation type="submission" date="2020-06" db="EMBL/GenBank/DDBJ databases">
        <authorList>
            <person name="Li T."/>
            <person name="Hu X."/>
            <person name="Zhang T."/>
            <person name="Song X."/>
            <person name="Zhang H."/>
            <person name="Dai N."/>
            <person name="Sheng W."/>
            <person name="Hou X."/>
            <person name="Wei L."/>
        </authorList>
    </citation>
    <scope>NUCLEOTIDE SEQUENCE</scope>
    <source>
        <strain evidence="15">KEN8</strain>
        <tissue evidence="15">Leaf</tissue>
    </source>
</reference>
<feature type="region of interest" description="Disordered" evidence="14">
    <location>
        <begin position="1"/>
        <end position="53"/>
    </location>
</feature>
<dbReference type="GO" id="GO:0016758">
    <property type="term" value="F:hexosyltransferase activity"/>
    <property type="evidence" value="ECO:0007669"/>
    <property type="project" value="InterPro"/>
</dbReference>
<keyword evidence="10" id="KW-0333">Golgi apparatus</keyword>
<evidence type="ECO:0000256" key="5">
    <source>
        <dbReference type="ARBA" id="ARBA00022676"/>
    </source>
</evidence>
<keyword evidence="11" id="KW-0472">Membrane</keyword>
<dbReference type="Gene3D" id="3.90.550.50">
    <property type="match status" value="1"/>
</dbReference>
<evidence type="ECO:0000256" key="11">
    <source>
        <dbReference type="ARBA" id="ARBA00023136"/>
    </source>
</evidence>
<comment type="similarity">
    <text evidence="13">Belongs to the senescence regulator S40 family.</text>
</comment>
<name>A0AAW2Q3F8_9LAMI</name>
<dbReference type="Pfam" id="PF01762">
    <property type="entry name" value="Galactosyl_T"/>
    <property type="match status" value="1"/>
</dbReference>
<comment type="caution">
    <text evidence="15">The sequence shown here is derived from an EMBL/GenBank/DDBJ whole genome shotgun (WGS) entry which is preliminary data.</text>
</comment>
<proteinExistence type="inferred from homology"/>
<dbReference type="PANTHER" id="PTHR46525:SF2">
    <property type="entry name" value="EMB|CAB72159.1"/>
    <property type="match status" value="1"/>
</dbReference>
<dbReference type="GO" id="GO:0000139">
    <property type="term" value="C:Golgi membrane"/>
    <property type="evidence" value="ECO:0007669"/>
    <property type="project" value="UniProtKB-SubCell"/>
</dbReference>
<accession>A0AAW2Q3F8</accession>